<dbReference type="AlphaFoldDB" id="A0A383BFF9"/>
<reference evidence="2" key="1">
    <citation type="submission" date="2018-05" db="EMBL/GenBank/DDBJ databases">
        <authorList>
            <person name="Lanie J.A."/>
            <person name="Ng W.-L."/>
            <person name="Kazmierczak K.M."/>
            <person name="Andrzejewski T.M."/>
            <person name="Davidsen T.M."/>
            <person name="Wayne K.J."/>
            <person name="Tettelin H."/>
            <person name="Glass J.I."/>
            <person name="Rusch D."/>
            <person name="Podicherti R."/>
            <person name="Tsui H.-C.T."/>
            <person name="Winkler M.E."/>
        </authorList>
    </citation>
    <scope>NUCLEOTIDE SEQUENCE</scope>
</reference>
<protein>
    <submittedName>
        <fullName evidence="2">Uncharacterized protein</fullName>
    </submittedName>
</protein>
<evidence type="ECO:0000256" key="1">
    <source>
        <dbReference type="SAM" id="Phobius"/>
    </source>
</evidence>
<organism evidence="2">
    <name type="scientific">marine metagenome</name>
    <dbReference type="NCBI Taxonomy" id="408172"/>
    <lineage>
        <taxon>unclassified sequences</taxon>
        <taxon>metagenomes</taxon>
        <taxon>ecological metagenomes</taxon>
    </lineage>
</organism>
<evidence type="ECO:0000313" key="2">
    <source>
        <dbReference type="EMBL" id="SVE18916.1"/>
    </source>
</evidence>
<dbReference type="EMBL" id="UINC01200157">
    <property type="protein sequence ID" value="SVE18916.1"/>
    <property type="molecule type" value="Genomic_DNA"/>
</dbReference>
<proteinExistence type="predicted"/>
<keyword evidence="1" id="KW-1133">Transmembrane helix</keyword>
<gene>
    <name evidence="2" type="ORF">METZ01_LOCUS471770</name>
</gene>
<accession>A0A383BFF9</accession>
<name>A0A383BFF9_9ZZZZ</name>
<feature type="transmembrane region" description="Helical" evidence="1">
    <location>
        <begin position="17"/>
        <end position="38"/>
    </location>
</feature>
<sequence length="54" mass="6189">MKDLPLLHGSRGAYDELLIFGGIGVLLLVLSLLSWRASKGKDERRNKRKARRKR</sequence>
<keyword evidence="1" id="KW-0812">Transmembrane</keyword>
<keyword evidence="1" id="KW-0472">Membrane</keyword>